<keyword evidence="2" id="KW-1133">Transmembrane helix</keyword>
<dbReference type="EMBL" id="VFRP01000003">
    <property type="protein sequence ID" value="TPE52713.1"/>
    <property type="molecule type" value="Genomic_DNA"/>
</dbReference>
<organism evidence="3 4">
    <name type="scientific">Amaricoccus solimangrovi</name>
    <dbReference type="NCBI Taxonomy" id="2589815"/>
    <lineage>
        <taxon>Bacteria</taxon>
        <taxon>Pseudomonadati</taxon>
        <taxon>Pseudomonadota</taxon>
        <taxon>Alphaproteobacteria</taxon>
        <taxon>Rhodobacterales</taxon>
        <taxon>Paracoccaceae</taxon>
        <taxon>Amaricoccus</taxon>
    </lineage>
</organism>
<feature type="region of interest" description="Disordered" evidence="1">
    <location>
        <begin position="42"/>
        <end position="112"/>
    </location>
</feature>
<keyword evidence="4" id="KW-1185">Reference proteome</keyword>
<evidence type="ECO:0000256" key="2">
    <source>
        <dbReference type="SAM" id="Phobius"/>
    </source>
</evidence>
<reference evidence="3 4" key="1">
    <citation type="submission" date="2019-06" db="EMBL/GenBank/DDBJ databases">
        <title>A novel bacterium of genus Amaricoccus, isolated from marine sediment.</title>
        <authorList>
            <person name="Huang H."/>
            <person name="Mo K."/>
            <person name="Hu Y."/>
        </authorList>
    </citation>
    <scope>NUCLEOTIDE SEQUENCE [LARGE SCALE GENOMIC DNA]</scope>
    <source>
        <strain evidence="3 4">HB172011</strain>
    </source>
</reference>
<feature type="transmembrane region" description="Helical" evidence="2">
    <location>
        <begin position="126"/>
        <end position="147"/>
    </location>
</feature>
<keyword evidence="2" id="KW-0812">Transmembrane</keyword>
<gene>
    <name evidence="3" type="ORF">FJM51_05945</name>
</gene>
<keyword evidence="2" id="KW-0472">Membrane</keyword>
<proteinExistence type="predicted"/>
<dbReference type="RefSeq" id="WP_140453195.1">
    <property type="nucleotide sequence ID" value="NZ_VFRP01000003.1"/>
</dbReference>
<evidence type="ECO:0000313" key="3">
    <source>
        <dbReference type="EMBL" id="TPE52713.1"/>
    </source>
</evidence>
<sequence>MDEAPPRRAPARVVTEDEVFVPHWSLPDGEEDLRAPFFGPGGVALAEPSPPAAEAEAAPVFGPGQAGAARGGEASPVPDEGGGEPAFVPTAPAMSDWRPPRPASRPEDLPRVIKGDPPEPRGMGPVILACAIGVLIAALIVAAAFMFRPG</sequence>
<evidence type="ECO:0000256" key="1">
    <source>
        <dbReference type="SAM" id="MobiDB-lite"/>
    </source>
</evidence>
<name>A0A501WSL5_9RHOB</name>
<accession>A0A501WSL5</accession>
<dbReference type="AlphaFoldDB" id="A0A501WSL5"/>
<evidence type="ECO:0000313" key="4">
    <source>
        <dbReference type="Proteomes" id="UP000319255"/>
    </source>
</evidence>
<dbReference type="Proteomes" id="UP000319255">
    <property type="component" value="Unassembled WGS sequence"/>
</dbReference>
<protein>
    <submittedName>
        <fullName evidence="3">Uncharacterized protein</fullName>
    </submittedName>
</protein>
<feature type="compositionally biased region" description="Low complexity" evidence="1">
    <location>
        <begin position="44"/>
        <end position="59"/>
    </location>
</feature>
<comment type="caution">
    <text evidence="3">The sequence shown here is derived from an EMBL/GenBank/DDBJ whole genome shotgun (WGS) entry which is preliminary data.</text>
</comment>